<keyword evidence="1" id="KW-0812">Transmembrane</keyword>
<protein>
    <submittedName>
        <fullName evidence="3">DUF3955 domain-containing protein</fullName>
    </submittedName>
</protein>
<feature type="domain" description="DUF3955" evidence="2">
    <location>
        <begin position="80"/>
        <end position="134"/>
    </location>
</feature>
<evidence type="ECO:0000256" key="1">
    <source>
        <dbReference type="SAM" id="Phobius"/>
    </source>
</evidence>
<dbReference type="Pfam" id="PF13127">
    <property type="entry name" value="DUF3955"/>
    <property type="match status" value="1"/>
</dbReference>
<accession>A0A844QGW9</accession>
<gene>
    <name evidence="3" type="ORF">GN330_14050</name>
</gene>
<organism evidence="3 4">
    <name type="scientific">Nitratireductor arenosus</name>
    <dbReference type="NCBI Taxonomy" id="2682096"/>
    <lineage>
        <taxon>Bacteria</taxon>
        <taxon>Pseudomonadati</taxon>
        <taxon>Pseudomonadota</taxon>
        <taxon>Alphaproteobacteria</taxon>
        <taxon>Hyphomicrobiales</taxon>
        <taxon>Phyllobacteriaceae</taxon>
        <taxon>Nitratireductor</taxon>
    </lineage>
</organism>
<comment type="caution">
    <text evidence="3">The sequence shown here is derived from an EMBL/GenBank/DDBJ whole genome shotgun (WGS) entry which is preliminary data.</text>
</comment>
<reference evidence="3 4" key="1">
    <citation type="submission" date="2019-12" db="EMBL/GenBank/DDBJ databases">
        <title>Nitratireductor arenosus sp. nov., Isolated from sea sand, Jeju island, South Korea.</title>
        <authorList>
            <person name="Kim W."/>
        </authorList>
    </citation>
    <scope>NUCLEOTIDE SEQUENCE [LARGE SCALE GENOMIC DNA]</scope>
    <source>
        <strain evidence="3 4">CAU 1489</strain>
    </source>
</reference>
<evidence type="ECO:0000313" key="3">
    <source>
        <dbReference type="EMBL" id="MVA98367.1"/>
    </source>
</evidence>
<proteinExistence type="predicted"/>
<evidence type="ECO:0000259" key="2">
    <source>
        <dbReference type="Pfam" id="PF13127"/>
    </source>
</evidence>
<dbReference type="InterPro" id="IPR025016">
    <property type="entry name" value="DUF3955"/>
</dbReference>
<dbReference type="AlphaFoldDB" id="A0A844QGW9"/>
<feature type="transmembrane region" description="Helical" evidence="1">
    <location>
        <begin position="80"/>
        <end position="98"/>
    </location>
</feature>
<name>A0A844QGW9_9HYPH</name>
<dbReference type="EMBL" id="WPHG01000003">
    <property type="protein sequence ID" value="MVA98367.1"/>
    <property type="molecule type" value="Genomic_DNA"/>
</dbReference>
<sequence>MARSQVSTRPLDGGANGSAAGAAEPYFKHFREEYKRSSLLWPNQSGTGFTARRVAISHNPFALHFGKPQRAPEKRLPAKLMTILIIAGLACLAAFRMIGSDVDENGVLREPFFLLPIGYLLVLLGIAGLAGTFVAGWLRRLNG</sequence>
<keyword evidence="1" id="KW-1133">Transmembrane helix</keyword>
<dbReference type="Proteomes" id="UP000463224">
    <property type="component" value="Unassembled WGS sequence"/>
</dbReference>
<keyword evidence="1" id="KW-0472">Membrane</keyword>
<evidence type="ECO:0000313" key="4">
    <source>
        <dbReference type="Proteomes" id="UP000463224"/>
    </source>
</evidence>
<feature type="transmembrane region" description="Helical" evidence="1">
    <location>
        <begin position="118"/>
        <end position="138"/>
    </location>
</feature>
<keyword evidence="4" id="KW-1185">Reference proteome</keyword>